<dbReference type="GO" id="GO:0003723">
    <property type="term" value="F:RNA binding"/>
    <property type="evidence" value="ECO:0007669"/>
    <property type="project" value="InterPro"/>
</dbReference>
<feature type="domain" description="RRM" evidence="1">
    <location>
        <begin position="7"/>
        <end position="85"/>
    </location>
</feature>
<sequence length="218" mass="25539">MQFEDSRKVFVGNVPFQCSKEEFIECFKRFDGFLDGDIISKYNSGSSRGFGFLKFDTSENVEKFLNLKEQVLLKDRYLRFTKYMPLEKKMINTKFNDKNYIFVKNVPKTFKPSNIKIIFEKYSDIGSCFINTDINTGESKGSAVVEIIDEIAYKDLLSQKKIIVDENTLYLSKWKQKIRVRKQNNIDVKDIYRFAFNAGRNIGLHEGIRMAKNSKNDF</sequence>
<dbReference type="InterPro" id="IPR035979">
    <property type="entry name" value="RBD_domain_sf"/>
</dbReference>
<protein>
    <submittedName>
        <fullName evidence="2">RNA recognition motif</fullName>
    </submittedName>
</protein>
<dbReference type="EMBL" id="KY684084">
    <property type="protein sequence ID" value="ARF09164.1"/>
    <property type="molecule type" value="Genomic_DNA"/>
</dbReference>
<proteinExistence type="predicted"/>
<dbReference type="PROSITE" id="PS50102">
    <property type="entry name" value="RRM"/>
    <property type="match status" value="2"/>
</dbReference>
<name>A0A1V0SBW3_9VIRU</name>
<evidence type="ECO:0000313" key="2">
    <source>
        <dbReference type="EMBL" id="ARF09164.1"/>
    </source>
</evidence>
<organism evidence="2">
    <name type="scientific">Catovirus CTV1</name>
    <dbReference type="NCBI Taxonomy" id="1977631"/>
    <lineage>
        <taxon>Viruses</taxon>
        <taxon>Varidnaviria</taxon>
        <taxon>Bamfordvirae</taxon>
        <taxon>Nucleocytoviricota</taxon>
        <taxon>Megaviricetes</taxon>
        <taxon>Imitervirales</taxon>
        <taxon>Mimiviridae</taxon>
        <taxon>Klosneuvirinae</taxon>
        <taxon>Catovirus</taxon>
    </lineage>
</organism>
<dbReference type="SUPFAM" id="SSF54928">
    <property type="entry name" value="RNA-binding domain, RBD"/>
    <property type="match status" value="1"/>
</dbReference>
<dbReference type="Gene3D" id="3.30.70.330">
    <property type="match status" value="2"/>
</dbReference>
<feature type="domain" description="RRM" evidence="1">
    <location>
        <begin position="99"/>
        <end position="185"/>
    </location>
</feature>
<reference evidence="2" key="1">
    <citation type="journal article" date="2017" name="Science">
        <title>Giant viruses with an expanded complement of translation system components.</title>
        <authorList>
            <person name="Schulz F."/>
            <person name="Yutin N."/>
            <person name="Ivanova N.N."/>
            <person name="Ortega D.R."/>
            <person name="Lee T.K."/>
            <person name="Vierheilig J."/>
            <person name="Daims H."/>
            <person name="Horn M."/>
            <person name="Wagner M."/>
            <person name="Jensen G.J."/>
            <person name="Kyrpides N.C."/>
            <person name="Koonin E.V."/>
            <person name="Woyke T."/>
        </authorList>
    </citation>
    <scope>NUCLEOTIDE SEQUENCE</scope>
    <source>
        <strain evidence="2">CTV1</strain>
    </source>
</reference>
<accession>A0A1V0SBW3</accession>
<dbReference type="InterPro" id="IPR000504">
    <property type="entry name" value="RRM_dom"/>
</dbReference>
<dbReference type="Pfam" id="PF00076">
    <property type="entry name" value="RRM_1"/>
    <property type="match status" value="2"/>
</dbReference>
<dbReference type="InterPro" id="IPR012677">
    <property type="entry name" value="Nucleotide-bd_a/b_plait_sf"/>
</dbReference>
<dbReference type="PANTHER" id="PTHR15241:SF304">
    <property type="entry name" value="RRM DOMAIN-CONTAINING PROTEIN"/>
    <property type="match status" value="1"/>
</dbReference>
<evidence type="ECO:0000259" key="1">
    <source>
        <dbReference type="PROSITE" id="PS50102"/>
    </source>
</evidence>
<dbReference type="PANTHER" id="PTHR15241">
    <property type="entry name" value="TRANSFORMER-2-RELATED"/>
    <property type="match status" value="1"/>
</dbReference>
<gene>
    <name evidence="2" type="ORF">Catovirus_2_113</name>
</gene>
<dbReference type="SMART" id="SM00360">
    <property type="entry name" value="RRM"/>
    <property type="match status" value="2"/>
</dbReference>